<comment type="caution">
    <text evidence="2">The sequence shown here is derived from an EMBL/GenBank/DDBJ whole genome shotgun (WGS) entry which is preliminary data.</text>
</comment>
<name>A0A0B4HWF0_METGA</name>
<dbReference type="EMBL" id="AZNH01000051">
    <property type="protein sequence ID" value="KID83899.1"/>
    <property type="molecule type" value="Genomic_DNA"/>
</dbReference>
<dbReference type="InterPro" id="IPR012337">
    <property type="entry name" value="RNaseH-like_sf"/>
</dbReference>
<protein>
    <submittedName>
        <fullName evidence="2">Ribonuclease H-like protein</fullName>
    </submittedName>
</protein>
<evidence type="ECO:0000313" key="2">
    <source>
        <dbReference type="EMBL" id="KID83899.1"/>
    </source>
</evidence>
<sequence length="196" mass="22238">MTEQDERLQLSDAVNALKSDDDFDAPVPEEDLELSTTSGESQDSCLVPEMVDAVTMEKYRKFGPFGKLHNIGIALRTSSQLLEDFHEAQRQTAPDEPVLTWVQNVCTRWQSDEAMASRALLKRSALNRMLSIVEERWVSQGGKEQDRPAILKEKLSLEDWKVVTAVQKILQPFKIASKQLQGGWHSWSTLNIGRLR</sequence>
<organism evidence="2 3">
    <name type="scientific">Metarhizium guizhouense (strain ARSEF 977)</name>
    <dbReference type="NCBI Taxonomy" id="1276136"/>
    <lineage>
        <taxon>Eukaryota</taxon>
        <taxon>Fungi</taxon>
        <taxon>Dikarya</taxon>
        <taxon>Ascomycota</taxon>
        <taxon>Pezizomycotina</taxon>
        <taxon>Sordariomycetes</taxon>
        <taxon>Hypocreomycetidae</taxon>
        <taxon>Hypocreales</taxon>
        <taxon>Clavicipitaceae</taxon>
        <taxon>Metarhizium</taxon>
    </lineage>
</organism>
<dbReference type="AlphaFoldDB" id="A0A0B4HWF0"/>
<accession>A0A0B4HWF0</accession>
<dbReference type="Proteomes" id="UP000031192">
    <property type="component" value="Unassembled WGS sequence"/>
</dbReference>
<feature type="compositionally biased region" description="Polar residues" evidence="1">
    <location>
        <begin position="34"/>
        <end position="43"/>
    </location>
</feature>
<evidence type="ECO:0000313" key="3">
    <source>
        <dbReference type="Proteomes" id="UP000031192"/>
    </source>
</evidence>
<feature type="compositionally biased region" description="Acidic residues" evidence="1">
    <location>
        <begin position="21"/>
        <end position="33"/>
    </location>
</feature>
<reference evidence="2 3" key="1">
    <citation type="journal article" date="2014" name="Proc. Natl. Acad. Sci. U.S.A.">
        <title>Trajectory and genomic determinants of fungal-pathogen speciation and host adaptation.</title>
        <authorList>
            <person name="Hu X."/>
            <person name="Xiao G."/>
            <person name="Zheng P."/>
            <person name="Shang Y."/>
            <person name="Su Y."/>
            <person name="Zhang X."/>
            <person name="Liu X."/>
            <person name="Zhan S."/>
            <person name="St Leger R.J."/>
            <person name="Wang C."/>
        </authorList>
    </citation>
    <scope>NUCLEOTIDE SEQUENCE [LARGE SCALE GENOMIC DNA]</scope>
    <source>
        <strain evidence="2 3">ARSEF 977</strain>
    </source>
</reference>
<dbReference type="HOGENOM" id="CLU_1390533_0_0_1"/>
<proteinExistence type="predicted"/>
<gene>
    <name evidence="2" type="ORF">MGU_08871</name>
</gene>
<keyword evidence="3" id="KW-1185">Reference proteome</keyword>
<evidence type="ECO:0000256" key="1">
    <source>
        <dbReference type="SAM" id="MobiDB-lite"/>
    </source>
</evidence>
<dbReference type="SUPFAM" id="SSF53098">
    <property type="entry name" value="Ribonuclease H-like"/>
    <property type="match status" value="1"/>
</dbReference>
<feature type="region of interest" description="Disordered" evidence="1">
    <location>
        <begin position="1"/>
        <end position="43"/>
    </location>
</feature>